<keyword evidence="1" id="KW-1133">Transmembrane helix</keyword>
<evidence type="ECO:0008006" key="4">
    <source>
        <dbReference type="Google" id="ProtNLM"/>
    </source>
</evidence>
<feature type="transmembrane region" description="Helical" evidence="1">
    <location>
        <begin position="6"/>
        <end position="27"/>
    </location>
</feature>
<keyword evidence="1" id="KW-0472">Membrane</keyword>
<organism evidence="2 3">
    <name type="scientific">Flavobacterium saliperosum S13</name>
    <dbReference type="NCBI Taxonomy" id="1341155"/>
    <lineage>
        <taxon>Bacteria</taxon>
        <taxon>Pseudomonadati</taxon>
        <taxon>Bacteroidota</taxon>
        <taxon>Flavobacteriia</taxon>
        <taxon>Flavobacteriales</taxon>
        <taxon>Flavobacteriaceae</taxon>
        <taxon>Flavobacterium</taxon>
    </lineage>
</organism>
<sequence>MVGWGFAVVAIVLMIYNLFCLFVYFLCSEKSKQIYVILNKTKVIFLNKMQSKPTI</sequence>
<protein>
    <recommendedName>
        <fullName evidence="4">ATP synthase F0 subunit 8</fullName>
    </recommendedName>
</protein>
<keyword evidence="1" id="KW-0812">Transmembrane</keyword>
<proteinExistence type="predicted"/>
<dbReference type="Proteomes" id="UP000018234">
    <property type="component" value="Unassembled WGS sequence"/>
</dbReference>
<evidence type="ECO:0000313" key="3">
    <source>
        <dbReference type="Proteomes" id="UP000018234"/>
    </source>
</evidence>
<name>A0ABN0QGJ8_9FLAO</name>
<evidence type="ECO:0000256" key="1">
    <source>
        <dbReference type="SAM" id="Phobius"/>
    </source>
</evidence>
<dbReference type="EMBL" id="AVFO01000027">
    <property type="protein sequence ID" value="ESU25764.1"/>
    <property type="molecule type" value="Genomic_DNA"/>
</dbReference>
<gene>
    <name evidence="2" type="ORF">FSS13T_15550</name>
</gene>
<comment type="caution">
    <text evidence="2">The sequence shown here is derived from an EMBL/GenBank/DDBJ whole genome shotgun (WGS) entry which is preliminary data.</text>
</comment>
<evidence type="ECO:0000313" key="2">
    <source>
        <dbReference type="EMBL" id="ESU25764.1"/>
    </source>
</evidence>
<accession>A0ABN0QGJ8</accession>
<keyword evidence="3" id="KW-1185">Reference proteome</keyword>
<reference evidence="2 3" key="1">
    <citation type="submission" date="2013-08" db="EMBL/GenBank/DDBJ databases">
        <title>Flavobacterium saliperosum type strain genome sequencing.</title>
        <authorList>
            <person name="Lee K."/>
            <person name="Yi H."/>
            <person name="Park S."/>
            <person name="Chun J."/>
        </authorList>
    </citation>
    <scope>NUCLEOTIDE SEQUENCE [LARGE SCALE GENOMIC DNA]</scope>
    <source>
        <strain evidence="2 3">S13</strain>
    </source>
</reference>